<comment type="subcellular location">
    <subcellularLocation>
        <location evidence="1">Cell membrane</location>
        <topology evidence="1">Multi-pass membrane protein</topology>
    </subcellularLocation>
</comment>
<dbReference type="Gene3D" id="1.20.1250.20">
    <property type="entry name" value="MFS general substrate transporter like domains"/>
    <property type="match status" value="2"/>
</dbReference>
<dbReference type="Proteomes" id="UP000632322">
    <property type="component" value="Unassembled WGS sequence"/>
</dbReference>
<protein>
    <submittedName>
        <fullName evidence="10">MFS transporter</fullName>
    </submittedName>
</protein>
<evidence type="ECO:0000256" key="6">
    <source>
        <dbReference type="ARBA" id="ARBA00023136"/>
    </source>
</evidence>
<feature type="compositionally biased region" description="Acidic residues" evidence="7">
    <location>
        <begin position="451"/>
        <end position="467"/>
    </location>
</feature>
<keyword evidence="2" id="KW-0813">Transport</keyword>
<dbReference type="Pfam" id="PF07690">
    <property type="entry name" value="MFS_1"/>
    <property type="match status" value="1"/>
</dbReference>
<feature type="transmembrane region" description="Helical" evidence="8">
    <location>
        <begin position="215"/>
        <end position="234"/>
    </location>
</feature>
<organism evidence="10 11">
    <name type="scientific">Brevibacterium sediminis</name>
    <dbReference type="NCBI Taxonomy" id="1857024"/>
    <lineage>
        <taxon>Bacteria</taxon>
        <taxon>Bacillati</taxon>
        <taxon>Actinomycetota</taxon>
        <taxon>Actinomycetes</taxon>
        <taxon>Micrococcales</taxon>
        <taxon>Brevibacteriaceae</taxon>
        <taxon>Brevibacterium</taxon>
    </lineage>
</organism>
<feature type="transmembrane region" description="Helical" evidence="8">
    <location>
        <begin position="303"/>
        <end position="323"/>
    </location>
</feature>
<dbReference type="InterPro" id="IPR020846">
    <property type="entry name" value="MFS_dom"/>
</dbReference>
<gene>
    <name evidence="10" type="ORF">GCM10010974_18800</name>
</gene>
<keyword evidence="4 8" id="KW-0812">Transmembrane</keyword>
<feature type="transmembrane region" description="Helical" evidence="8">
    <location>
        <begin position="332"/>
        <end position="351"/>
    </location>
</feature>
<feature type="transmembrane region" description="Helical" evidence="8">
    <location>
        <begin position="180"/>
        <end position="203"/>
    </location>
</feature>
<proteinExistence type="predicted"/>
<evidence type="ECO:0000256" key="8">
    <source>
        <dbReference type="SAM" id="Phobius"/>
    </source>
</evidence>
<evidence type="ECO:0000259" key="9">
    <source>
        <dbReference type="PROSITE" id="PS50850"/>
    </source>
</evidence>
<dbReference type="InterPro" id="IPR011701">
    <property type="entry name" value="MFS"/>
</dbReference>
<name>A0ABQ1M9F9_9MICO</name>
<accession>A0ABQ1M9F9</accession>
<feature type="transmembrane region" description="Helical" evidence="8">
    <location>
        <begin position="75"/>
        <end position="99"/>
    </location>
</feature>
<dbReference type="PROSITE" id="PS50850">
    <property type="entry name" value="MFS"/>
    <property type="match status" value="1"/>
</dbReference>
<keyword evidence="3" id="KW-1003">Cell membrane</keyword>
<evidence type="ECO:0000256" key="3">
    <source>
        <dbReference type="ARBA" id="ARBA00022475"/>
    </source>
</evidence>
<feature type="region of interest" description="Disordered" evidence="7">
    <location>
        <begin position="450"/>
        <end position="484"/>
    </location>
</feature>
<evidence type="ECO:0000256" key="4">
    <source>
        <dbReference type="ARBA" id="ARBA00022692"/>
    </source>
</evidence>
<dbReference type="EMBL" id="BMJG01000005">
    <property type="protein sequence ID" value="GGC36662.1"/>
    <property type="molecule type" value="Genomic_DNA"/>
</dbReference>
<feature type="transmembrane region" description="Helical" evidence="8">
    <location>
        <begin position="279"/>
        <end position="297"/>
    </location>
</feature>
<feature type="domain" description="Major facilitator superfamily (MFS) profile" evidence="9">
    <location>
        <begin position="38"/>
        <end position="450"/>
    </location>
</feature>
<evidence type="ECO:0000256" key="7">
    <source>
        <dbReference type="SAM" id="MobiDB-lite"/>
    </source>
</evidence>
<reference evidence="11" key="1">
    <citation type="journal article" date="2019" name="Int. J. Syst. Evol. Microbiol.">
        <title>The Global Catalogue of Microorganisms (GCM) 10K type strain sequencing project: providing services to taxonomists for standard genome sequencing and annotation.</title>
        <authorList>
            <consortium name="The Broad Institute Genomics Platform"/>
            <consortium name="The Broad Institute Genome Sequencing Center for Infectious Disease"/>
            <person name="Wu L."/>
            <person name="Ma J."/>
        </authorList>
    </citation>
    <scope>NUCLEOTIDE SEQUENCE [LARGE SCALE GENOMIC DNA]</scope>
    <source>
        <strain evidence="11">CGMCC 1.15472</strain>
    </source>
</reference>
<feature type="transmembrane region" description="Helical" evidence="8">
    <location>
        <begin position="50"/>
        <end position="69"/>
    </location>
</feature>
<keyword evidence="5 8" id="KW-1133">Transmembrane helix</keyword>
<evidence type="ECO:0000256" key="2">
    <source>
        <dbReference type="ARBA" id="ARBA00022448"/>
    </source>
</evidence>
<keyword evidence="11" id="KW-1185">Reference proteome</keyword>
<evidence type="ECO:0000313" key="11">
    <source>
        <dbReference type="Proteomes" id="UP000632322"/>
    </source>
</evidence>
<dbReference type="PANTHER" id="PTHR43045">
    <property type="entry name" value="SHIKIMATE TRANSPORTER"/>
    <property type="match status" value="1"/>
</dbReference>
<sequence>MGIESINTSLDNEVEEPPMSKSDTSLPVQPSKKQIARAVLASTVGTTVEWYDFILFGTASALVFNVLFFPDFDPLVGTVAAFGANAVGFLIRPLGGFVFGALGDRFGRRSILIFTLVMMGLATACMGLLPTYEDIGILAPLLLVFLRLVQGLGAGAEFAGAVIMVAEFAPPKHRTLLTSLPGWGNAVGLVLGTGIFSLLSAVLTEDQLLSWGWRIPFLLGVIGIAVGLWVRLGVMESPDFIAMRKSGEAKKRQPLKDVFSKHPKNFLTSMAAVVAENGTSYLVKTFIITYIASFLFLDKSIGLNAILVASLISLASTPVFGYLGDRFGVKRVYGTATIFIFVFAFPFFWLIGTGTTVLIYVAIIIMYNFGIRALGANQGALLSGLFPTKVRYSGVASSRELAAALSGGLSPVIGTALLAWTGHYWPVAVYIMILCLITFAATRYGSKSLEGDEFNDRDEVEGFESESTDEHEPTTPIENPRSTI</sequence>
<evidence type="ECO:0000256" key="5">
    <source>
        <dbReference type="ARBA" id="ARBA00022989"/>
    </source>
</evidence>
<dbReference type="SUPFAM" id="SSF103473">
    <property type="entry name" value="MFS general substrate transporter"/>
    <property type="match status" value="1"/>
</dbReference>
<dbReference type="InterPro" id="IPR036259">
    <property type="entry name" value="MFS_trans_sf"/>
</dbReference>
<feature type="transmembrane region" description="Helical" evidence="8">
    <location>
        <begin position="427"/>
        <end position="445"/>
    </location>
</feature>
<dbReference type="CDD" id="cd17369">
    <property type="entry name" value="MFS_ShiA_like"/>
    <property type="match status" value="1"/>
</dbReference>
<feature type="region of interest" description="Disordered" evidence="7">
    <location>
        <begin position="1"/>
        <end position="29"/>
    </location>
</feature>
<evidence type="ECO:0000256" key="1">
    <source>
        <dbReference type="ARBA" id="ARBA00004651"/>
    </source>
</evidence>
<feature type="transmembrane region" description="Helical" evidence="8">
    <location>
        <begin position="135"/>
        <end position="168"/>
    </location>
</feature>
<keyword evidence="6 8" id="KW-0472">Membrane</keyword>
<comment type="caution">
    <text evidence="10">The sequence shown here is derived from an EMBL/GenBank/DDBJ whole genome shotgun (WGS) entry which is preliminary data.</text>
</comment>
<feature type="transmembrane region" description="Helical" evidence="8">
    <location>
        <begin position="111"/>
        <end position="129"/>
    </location>
</feature>
<evidence type="ECO:0000313" key="10">
    <source>
        <dbReference type="EMBL" id="GGC36662.1"/>
    </source>
</evidence>
<feature type="compositionally biased region" description="Polar residues" evidence="7">
    <location>
        <begin position="1"/>
        <end position="11"/>
    </location>
</feature>
<dbReference type="PANTHER" id="PTHR43045:SF1">
    <property type="entry name" value="SHIKIMATE TRANSPORTER"/>
    <property type="match status" value="1"/>
</dbReference>